<feature type="domain" description="UBR-type" evidence="5">
    <location>
        <begin position="44"/>
        <end position="115"/>
    </location>
</feature>
<dbReference type="InterPro" id="IPR040204">
    <property type="entry name" value="UBR7"/>
</dbReference>
<proteinExistence type="predicted"/>
<comment type="caution">
    <text evidence="6">The sequence shown here is derived from an EMBL/GenBank/DDBJ whole genome shotgun (WGS) entry which is preliminary data.</text>
</comment>
<keyword evidence="2" id="KW-0863">Zinc-finger</keyword>
<dbReference type="EMBL" id="JAFCIX010000418">
    <property type="protein sequence ID" value="KAH6590977.1"/>
    <property type="molecule type" value="Genomic_DNA"/>
</dbReference>
<dbReference type="Pfam" id="PF02207">
    <property type="entry name" value="zf-UBR"/>
    <property type="match status" value="1"/>
</dbReference>
<keyword evidence="1" id="KW-0479">Metal-binding</keyword>
<gene>
    <name evidence="6" type="ORF">BASA50_008977</name>
</gene>
<dbReference type="PANTHER" id="PTHR13513:SF9">
    <property type="entry name" value="E3 UBIQUITIN-PROTEIN LIGASE UBR7-RELATED"/>
    <property type="match status" value="1"/>
</dbReference>
<dbReference type="Proteomes" id="UP001648503">
    <property type="component" value="Unassembled WGS sequence"/>
</dbReference>
<dbReference type="PROSITE" id="PS01359">
    <property type="entry name" value="ZF_PHD_1"/>
    <property type="match status" value="1"/>
</dbReference>
<dbReference type="SUPFAM" id="SSF57903">
    <property type="entry name" value="FYVE/PHD zinc finger"/>
    <property type="match status" value="1"/>
</dbReference>
<accession>A0ABQ8F2I9</accession>
<evidence type="ECO:0000313" key="6">
    <source>
        <dbReference type="EMBL" id="KAH6590977.1"/>
    </source>
</evidence>
<name>A0ABQ8F2I9_9FUNG</name>
<evidence type="ECO:0000256" key="2">
    <source>
        <dbReference type="ARBA" id="ARBA00022771"/>
    </source>
</evidence>
<dbReference type="InterPro" id="IPR013083">
    <property type="entry name" value="Znf_RING/FYVE/PHD"/>
</dbReference>
<evidence type="ECO:0000256" key="4">
    <source>
        <dbReference type="PROSITE-ProRule" id="PRU00508"/>
    </source>
</evidence>
<reference evidence="6 7" key="1">
    <citation type="submission" date="2021-02" db="EMBL/GenBank/DDBJ databases">
        <title>Variation within the Batrachochytrium salamandrivorans European outbreak.</title>
        <authorList>
            <person name="Kelly M."/>
            <person name="Pasmans F."/>
            <person name="Shea T.P."/>
            <person name="Munoz J.F."/>
            <person name="Carranza S."/>
            <person name="Cuomo C.A."/>
            <person name="Martel A."/>
        </authorList>
    </citation>
    <scope>NUCLEOTIDE SEQUENCE [LARGE SCALE GENOMIC DNA]</scope>
    <source>
        <strain evidence="6 7">AMFP18/2</strain>
    </source>
</reference>
<dbReference type="CDD" id="cd15542">
    <property type="entry name" value="PHD_UBR7"/>
    <property type="match status" value="1"/>
</dbReference>
<dbReference type="CDD" id="cd19677">
    <property type="entry name" value="UBR-box_UBR7"/>
    <property type="match status" value="1"/>
</dbReference>
<keyword evidence="3" id="KW-0862">Zinc</keyword>
<dbReference type="InterPro" id="IPR047506">
    <property type="entry name" value="UBR7-like_UBR-box"/>
</dbReference>
<sequence length="387" mass="43988">MGQSEDIGNERDQDACQIVTAVEYLEQQEALEREAAEALPDDFSVCSFSKGYVLQKVYSCKTCAQDAGRSVGVCYGCFVSCHTTHEVVELFQRRNFRCDCGTKGLDTIACTLNDLTLSTAKSLQINDGNAYNRNFEGIFCICLEAYDPEVETRTMFKCVICEDWFHDQCIGEVPDEDTFEEFICTACVNKHCVLKRYIHNSSMFVLPKLEKVDVETAEVNVNVNRVLRDTATASDTVGIENETPQQEVTKDACLDKIECSLSKESLDAVYTHLFALSNWHERMCRCLSCNTTYKLENLDFLFQSSEEFTPKKDDDAGRSLMDAGMEQLDRMDRVKALNGVHLYNKFKDNLMAYLRDIGERGQVVTKEDVDTFFATQQEKNIKKRART</sequence>
<dbReference type="InterPro" id="IPR011011">
    <property type="entry name" value="Znf_FYVE_PHD"/>
</dbReference>
<dbReference type="InterPro" id="IPR003126">
    <property type="entry name" value="Znf_UBR"/>
</dbReference>
<evidence type="ECO:0000256" key="1">
    <source>
        <dbReference type="ARBA" id="ARBA00022723"/>
    </source>
</evidence>
<protein>
    <recommendedName>
        <fullName evidence="5">UBR-type domain-containing protein</fullName>
    </recommendedName>
</protein>
<evidence type="ECO:0000256" key="3">
    <source>
        <dbReference type="ARBA" id="ARBA00022833"/>
    </source>
</evidence>
<dbReference type="SMART" id="SM00396">
    <property type="entry name" value="ZnF_UBR1"/>
    <property type="match status" value="1"/>
</dbReference>
<dbReference type="Gene3D" id="3.30.40.10">
    <property type="entry name" value="Zinc/RING finger domain, C3HC4 (zinc finger)"/>
    <property type="match status" value="1"/>
</dbReference>
<feature type="zinc finger region" description="UBR-type" evidence="4">
    <location>
        <begin position="44"/>
        <end position="115"/>
    </location>
</feature>
<dbReference type="InterPro" id="IPR019786">
    <property type="entry name" value="Zinc_finger_PHD-type_CS"/>
</dbReference>
<dbReference type="PROSITE" id="PS51157">
    <property type="entry name" value="ZF_UBR"/>
    <property type="match status" value="1"/>
</dbReference>
<organism evidence="6 7">
    <name type="scientific">Batrachochytrium salamandrivorans</name>
    <dbReference type="NCBI Taxonomy" id="1357716"/>
    <lineage>
        <taxon>Eukaryota</taxon>
        <taxon>Fungi</taxon>
        <taxon>Fungi incertae sedis</taxon>
        <taxon>Chytridiomycota</taxon>
        <taxon>Chytridiomycota incertae sedis</taxon>
        <taxon>Chytridiomycetes</taxon>
        <taxon>Rhizophydiales</taxon>
        <taxon>Rhizophydiales incertae sedis</taxon>
        <taxon>Batrachochytrium</taxon>
    </lineage>
</organism>
<evidence type="ECO:0000259" key="5">
    <source>
        <dbReference type="PROSITE" id="PS51157"/>
    </source>
</evidence>
<evidence type="ECO:0000313" key="7">
    <source>
        <dbReference type="Proteomes" id="UP001648503"/>
    </source>
</evidence>
<keyword evidence="7" id="KW-1185">Reference proteome</keyword>
<dbReference type="PANTHER" id="PTHR13513">
    <property type="entry name" value="E3 UBIQUITIN-PROTEIN LIGASE UBR7"/>
    <property type="match status" value="1"/>
</dbReference>